<dbReference type="InterPro" id="IPR024069">
    <property type="entry name" value="AF2212-like_dom_sf"/>
</dbReference>
<name>A0ABV4X600_9CYAN</name>
<reference evidence="1 2" key="1">
    <citation type="submission" date="2024-09" db="EMBL/GenBank/DDBJ databases">
        <title>Floridaenema gen nov. (Aerosakkonemataceae, Aerosakkonematales ord. nov., Cyanobacteria) from benthic tropical and subtropical fresh waters, with the description of four new species.</title>
        <authorList>
            <person name="Moretto J.A."/>
            <person name="Berthold D.E."/>
            <person name="Lefler F.W."/>
            <person name="Huang I.-S."/>
            <person name="Laughinghouse H. IV."/>
        </authorList>
    </citation>
    <scope>NUCLEOTIDE SEQUENCE [LARGE SCALE GENOMIC DNA]</scope>
    <source>
        <strain evidence="1 2">BLCC-F46</strain>
    </source>
</reference>
<organism evidence="1 2">
    <name type="scientific">Floridaenema aerugineum BLCC-F46</name>
    <dbReference type="NCBI Taxonomy" id="3153654"/>
    <lineage>
        <taxon>Bacteria</taxon>
        <taxon>Bacillati</taxon>
        <taxon>Cyanobacteriota</taxon>
        <taxon>Cyanophyceae</taxon>
        <taxon>Oscillatoriophycideae</taxon>
        <taxon>Aerosakkonematales</taxon>
        <taxon>Aerosakkonemataceae</taxon>
        <taxon>Floridanema</taxon>
        <taxon>Floridanema aerugineum</taxon>
    </lineage>
</organism>
<dbReference type="SUPFAM" id="SSF141694">
    <property type="entry name" value="AF2212/PG0164-like"/>
    <property type="match status" value="1"/>
</dbReference>
<comment type="caution">
    <text evidence="1">The sequence shown here is derived from an EMBL/GenBank/DDBJ whole genome shotgun (WGS) entry which is preliminary data.</text>
</comment>
<gene>
    <name evidence="1" type="ORF">ACE1CC_15330</name>
</gene>
<dbReference type="Gene3D" id="4.10.1150.10">
    <property type="entry name" value="AF2212/PG0164-like"/>
    <property type="match status" value="1"/>
</dbReference>
<sequence>MSQTLTVVFDGHLLHPDTPINLEPNKRYVITIEPEVATLEKSDAWDVLEKFAGTVEAPSDWAREHDHYLYGIPKYESEINK</sequence>
<keyword evidence="2" id="KW-1185">Reference proteome</keyword>
<protein>
    <recommendedName>
        <fullName evidence="3">DUF104 domain-containing protein</fullName>
    </recommendedName>
</protein>
<dbReference type="RefSeq" id="WP_413271299.1">
    <property type="nucleotide sequence ID" value="NZ_JBHFNQ010000115.1"/>
</dbReference>
<evidence type="ECO:0000313" key="2">
    <source>
        <dbReference type="Proteomes" id="UP001576774"/>
    </source>
</evidence>
<accession>A0ABV4X600</accession>
<dbReference type="Proteomes" id="UP001576774">
    <property type="component" value="Unassembled WGS sequence"/>
</dbReference>
<evidence type="ECO:0000313" key="1">
    <source>
        <dbReference type="EMBL" id="MFB2878223.1"/>
    </source>
</evidence>
<dbReference type="EMBL" id="JBHFNQ010000115">
    <property type="protein sequence ID" value="MFB2878223.1"/>
    <property type="molecule type" value="Genomic_DNA"/>
</dbReference>
<proteinExistence type="predicted"/>
<evidence type="ECO:0008006" key="3">
    <source>
        <dbReference type="Google" id="ProtNLM"/>
    </source>
</evidence>